<proteinExistence type="predicted"/>
<accession>A0A6H1ZIK9</accession>
<evidence type="ECO:0000313" key="1">
    <source>
        <dbReference type="EMBL" id="QJA47312.1"/>
    </source>
</evidence>
<protein>
    <submittedName>
        <fullName evidence="1">Uncharacterized protein</fullName>
    </submittedName>
</protein>
<dbReference type="EMBL" id="MT144039">
    <property type="protein sequence ID" value="QJA47312.1"/>
    <property type="molecule type" value="Genomic_DNA"/>
</dbReference>
<gene>
    <name evidence="3" type="ORF">MM415A04916_0008</name>
    <name evidence="2" type="ORF">MM415B01374_0018</name>
    <name evidence="1" type="ORF">TM448A00646_0018</name>
    <name evidence="4" type="ORF">TM448B00781_0018</name>
</gene>
<organism evidence="1">
    <name type="scientific">viral metagenome</name>
    <dbReference type="NCBI Taxonomy" id="1070528"/>
    <lineage>
        <taxon>unclassified sequences</taxon>
        <taxon>metagenomes</taxon>
        <taxon>organismal metagenomes</taxon>
    </lineage>
</organism>
<dbReference type="AlphaFoldDB" id="A0A6H1ZIK9"/>
<dbReference type="EMBL" id="MT144657">
    <property type="protein sequence ID" value="QJH96630.1"/>
    <property type="molecule type" value="Genomic_DNA"/>
</dbReference>
<reference evidence="1" key="1">
    <citation type="submission" date="2020-03" db="EMBL/GenBank/DDBJ databases">
        <title>The deep terrestrial virosphere.</title>
        <authorList>
            <person name="Holmfeldt K."/>
            <person name="Nilsson E."/>
            <person name="Simone D."/>
            <person name="Lopez-Fernandez M."/>
            <person name="Wu X."/>
            <person name="de Brujin I."/>
            <person name="Lundin D."/>
            <person name="Andersson A."/>
            <person name="Bertilsson S."/>
            <person name="Dopson M."/>
        </authorList>
    </citation>
    <scope>NUCLEOTIDE SEQUENCE</scope>
    <source>
        <strain evidence="3">MM415A04916</strain>
        <strain evidence="2">MM415B01374</strain>
        <strain evidence="1">TM448A00646</strain>
        <strain evidence="4">TM448B00781</strain>
    </source>
</reference>
<sequence>MAEKVFIPHAECGAANGGCFEEGRCLMKCQPRLPAREANTQLAAAVRLLGVFVKHERTHGHSVPGSWMDKALKEAEGLIKCNSR</sequence>
<dbReference type="EMBL" id="MT141686">
    <property type="protein sequence ID" value="QJA69211.1"/>
    <property type="molecule type" value="Genomic_DNA"/>
</dbReference>
<evidence type="ECO:0000313" key="2">
    <source>
        <dbReference type="EMBL" id="QJA59028.1"/>
    </source>
</evidence>
<evidence type="ECO:0000313" key="4">
    <source>
        <dbReference type="EMBL" id="QJH96630.1"/>
    </source>
</evidence>
<name>A0A6H1ZIK9_9ZZZZ</name>
<evidence type="ECO:0000313" key="3">
    <source>
        <dbReference type="EMBL" id="QJA69211.1"/>
    </source>
</evidence>
<dbReference type="EMBL" id="MT141351">
    <property type="protein sequence ID" value="QJA59028.1"/>
    <property type="molecule type" value="Genomic_DNA"/>
</dbReference>